<dbReference type="PANTHER" id="PTHR13243:SF1">
    <property type="entry name" value="NUCLEOLAR PROTEIN 16"/>
    <property type="match status" value="1"/>
</dbReference>
<evidence type="ECO:0000256" key="6">
    <source>
        <dbReference type="ARBA" id="ARBA00023242"/>
    </source>
</evidence>
<comment type="similarity">
    <text evidence="3">Belongs to the NOP16 family.</text>
</comment>
<dbReference type="InterPro" id="IPR019002">
    <property type="entry name" value="Ribosome_biogenesis_Nop16"/>
</dbReference>
<protein>
    <recommendedName>
        <fullName evidence="5">Nucleolar protein 16</fullName>
    </recommendedName>
</protein>
<dbReference type="GO" id="GO:0042273">
    <property type="term" value="P:ribosomal large subunit biogenesis"/>
    <property type="evidence" value="ECO:0007669"/>
    <property type="project" value="EnsemblFungi"/>
</dbReference>
<dbReference type="GO" id="GO:0030687">
    <property type="term" value="C:preribosome, large subunit precursor"/>
    <property type="evidence" value="ECO:0007669"/>
    <property type="project" value="EnsemblFungi"/>
</dbReference>
<keyword evidence="10" id="KW-1185">Reference proteome</keyword>
<dbReference type="STRING" id="913774.A0A0C3HVM0"/>
<comment type="subunit">
    <text evidence="4">Component of the pre-66S ribosomal particle.</text>
</comment>
<feature type="compositionally biased region" description="Basic and acidic residues" evidence="8">
    <location>
        <begin position="151"/>
        <end position="169"/>
    </location>
</feature>
<feature type="compositionally biased region" description="Basic residues" evidence="8">
    <location>
        <begin position="8"/>
        <end position="25"/>
    </location>
</feature>
<reference evidence="9 10" key="1">
    <citation type="submission" date="2014-04" db="EMBL/GenBank/DDBJ databases">
        <authorList>
            <consortium name="DOE Joint Genome Institute"/>
            <person name="Kuo A."/>
            <person name="Martino E."/>
            <person name="Perotto S."/>
            <person name="Kohler A."/>
            <person name="Nagy L.G."/>
            <person name="Floudas D."/>
            <person name="Copeland A."/>
            <person name="Barry K.W."/>
            <person name="Cichocki N."/>
            <person name="Veneault-Fourrey C."/>
            <person name="LaButti K."/>
            <person name="Lindquist E.A."/>
            <person name="Lipzen A."/>
            <person name="Lundell T."/>
            <person name="Morin E."/>
            <person name="Murat C."/>
            <person name="Sun H."/>
            <person name="Tunlid A."/>
            <person name="Henrissat B."/>
            <person name="Grigoriev I.V."/>
            <person name="Hibbett D.S."/>
            <person name="Martin F."/>
            <person name="Nordberg H.P."/>
            <person name="Cantor M.N."/>
            <person name="Hua S.X."/>
        </authorList>
    </citation>
    <scope>NUCLEOTIDE SEQUENCE [LARGE SCALE GENOMIC DNA]</scope>
    <source>
        <strain evidence="9 10">Zn</strain>
    </source>
</reference>
<dbReference type="FunCoup" id="A0A0C3HVM0">
    <property type="interactions" value="267"/>
</dbReference>
<comment type="subcellular location">
    <subcellularLocation>
        <location evidence="2">Nucleus</location>
        <location evidence="2">Nucleolus</location>
    </subcellularLocation>
</comment>
<evidence type="ECO:0000313" key="10">
    <source>
        <dbReference type="Proteomes" id="UP000054321"/>
    </source>
</evidence>
<dbReference type="OrthoDB" id="285729at2759"/>
<accession>A0A0C3HVM0</accession>
<proteinExistence type="inferred from homology"/>
<gene>
    <name evidence="9" type="ORF">OIDMADRAFT_17241</name>
</gene>
<evidence type="ECO:0000313" key="9">
    <source>
        <dbReference type="EMBL" id="KIN06267.1"/>
    </source>
</evidence>
<dbReference type="HOGENOM" id="CLU_078857_0_0_1"/>
<reference evidence="10" key="2">
    <citation type="submission" date="2015-01" db="EMBL/GenBank/DDBJ databases">
        <title>Evolutionary Origins and Diversification of the Mycorrhizal Mutualists.</title>
        <authorList>
            <consortium name="DOE Joint Genome Institute"/>
            <consortium name="Mycorrhizal Genomics Consortium"/>
            <person name="Kohler A."/>
            <person name="Kuo A."/>
            <person name="Nagy L.G."/>
            <person name="Floudas D."/>
            <person name="Copeland A."/>
            <person name="Barry K.W."/>
            <person name="Cichocki N."/>
            <person name="Veneault-Fourrey C."/>
            <person name="LaButti K."/>
            <person name="Lindquist E.A."/>
            <person name="Lipzen A."/>
            <person name="Lundell T."/>
            <person name="Morin E."/>
            <person name="Murat C."/>
            <person name="Riley R."/>
            <person name="Ohm R."/>
            <person name="Sun H."/>
            <person name="Tunlid A."/>
            <person name="Henrissat B."/>
            <person name="Grigoriev I.V."/>
            <person name="Hibbett D.S."/>
            <person name="Martin F."/>
        </authorList>
    </citation>
    <scope>NUCLEOTIDE SEQUENCE [LARGE SCALE GENOMIC DNA]</scope>
    <source>
        <strain evidence="10">Zn</strain>
    </source>
</reference>
<evidence type="ECO:0000256" key="4">
    <source>
        <dbReference type="ARBA" id="ARBA00011187"/>
    </source>
</evidence>
<dbReference type="InParanoid" id="A0A0C3HVM0"/>
<dbReference type="GO" id="GO:0005730">
    <property type="term" value="C:nucleolus"/>
    <property type="evidence" value="ECO:0007669"/>
    <property type="project" value="UniProtKB-SubCell"/>
</dbReference>
<dbReference type="AlphaFoldDB" id="A0A0C3HVM0"/>
<evidence type="ECO:0000256" key="1">
    <source>
        <dbReference type="ARBA" id="ARBA00002889"/>
    </source>
</evidence>
<keyword evidence="7" id="KW-0687">Ribonucleoprotein</keyword>
<sequence>MGRELQKKKSRSSVPKVKQKPKSKRVNPLGNAIIAANWNQKETLTQNYRRLGLTSRLNAATGGVEKLHNGDESSTSTTRKLAITNAIPKGITPVEARVERDPESGKILRVIHPTSKSNPLNDPLDSDTEDEELAELSQRKPKNAIVALLEEQARNGKEKKDRSQSEREREWIGRLVERYGDDYDKMMRDRKLNPMQQTAADIKRRVTKWRTNGGEVPVAD</sequence>
<evidence type="ECO:0000256" key="3">
    <source>
        <dbReference type="ARBA" id="ARBA00008479"/>
    </source>
</evidence>
<evidence type="ECO:0000256" key="5">
    <source>
        <dbReference type="ARBA" id="ARBA00015522"/>
    </source>
</evidence>
<evidence type="ECO:0000256" key="7">
    <source>
        <dbReference type="ARBA" id="ARBA00023274"/>
    </source>
</evidence>
<keyword evidence="6" id="KW-0539">Nucleus</keyword>
<feature type="region of interest" description="Disordered" evidence="8">
    <location>
        <begin position="188"/>
        <end position="220"/>
    </location>
</feature>
<feature type="region of interest" description="Disordered" evidence="8">
    <location>
        <begin position="150"/>
        <end position="169"/>
    </location>
</feature>
<evidence type="ECO:0000256" key="8">
    <source>
        <dbReference type="SAM" id="MobiDB-lite"/>
    </source>
</evidence>
<comment type="function">
    <text evidence="1">Involved in the biogenesis of the 60S ribosomal subunit.</text>
</comment>
<evidence type="ECO:0000256" key="2">
    <source>
        <dbReference type="ARBA" id="ARBA00004604"/>
    </source>
</evidence>
<organism evidence="9 10">
    <name type="scientific">Oidiodendron maius (strain Zn)</name>
    <dbReference type="NCBI Taxonomy" id="913774"/>
    <lineage>
        <taxon>Eukaryota</taxon>
        <taxon>Fungi</taxon>
        <taxon>Dikarya</taxon>
        <taxon>Ascomycota</taxon>
        <taxon>Pezizomycotina</taxon>
        <taxon>Leotiomycetes</taxon>
        <taxon>Leotiomycetes incertae sedis</taxon>
        <taxon>Myxotrichaceae</taxon>
        <taxon>Oidiodendron</taxon>
    </lineage>
</organism>
<feature type="region of interest" description="Disordered" evidence="8">
    <location>
        <begin position="1"/>
        <end position="28"/>
    </location>
</feature>
<dbReference type="Proteomes" id="UP000054321">
    <property type="component" value="Unassembled WGS sequence"/>
</dbReference>
<feature type="region of interest" description="Disordered" evidence="8">
    <location>
        <begin position="98"/>
        <end position="141"/>
    </location>
</feature>
<dbReference type="EMBL" id="KN832871">
    <property type="protein sequence ID" value="KIN06267.1"/>
    <property type="molecule type" value="Genomic_DNA"/>
</dbReference>
<name>A0A0C3HVM0_OIDMZ</name>
<dbReference type="Pfam" id="PF09420">
    <property type="entry name" value="Nop16"/>
    <property type="match status" value="1"/>
</dbReference>
<feature type="compositionally biased region" description="Acidic residues" evidence="8">
    <location>
        <begin position="124"/>
        <end position="134"/>
    </location>
</feature>
<dbReference type="PANTHER" id="PTHR13243">
    <property type="entry name" value="HSPC111 PROTEIN-RELATED"/>
    <property type="match status" value="1"/>
</dbReference>